<feature type="region of interest" description="Disordered" evidence="1">
    <location>
        <begin position="56"/>
        <end position="84"/>
    </location>
</feature>
<organism evidence="2 3">
    <name type="scientific">Mikania micrantha</name>
    <name type="common">bitter vine</name>
    <dbReference type="NCBI Taxonomy" id="192012"/>
    <lineage>
        <taxon>Eukaryota</taxon>
        <taxon>Viridiplantae</taxon>
        <taxon>Streptophyta</taxon>
        <taxon>Embryophyta</taxon>
        <taxon>Tracheophyta</taxon>
        <taxon>Spermatophyta</taxon>
        <taxon>Magnoliopsida</taxon>
        <taxon>eudicotyledons</taxon>
        <taxon>Gunneridae</taxon>
        <taxon>Pentapetalae</taxon>
        <taxon>asterids</taxon>
        <taxon>campanulids</taxon>
        <taxon>Asterales</taxon>
        <taxon>Asteraceae</taxon>
        <taxon>Asteroideae</taxon>
        <taxon>Heliantheae alliance</taxon>
        <taxon>Eupatorieae</taxon>
        <taxon>Mikania</taxon>
    </lineage>
</organism>
<dbReference type="AlphaFoldDB" id="A0A5N6LFR7"/>
<comment type="caution">
    <text evidence="2">The sequence shown here is derived from an EMBL/GenBank/DDBJ whole genome shotgun (WGS) entry which is preliminary data.</text>
</comment>
<evidence type="ECO:0000256" key="1">
    <source>
        <dbReference type="SAM" id="MobiDB-lite"/>
    </source>
</evidence>
<sequence length="84" mass="9424">MEETSSTTQKSMAKAYDSDPMSTDELDVEKLEEQASDLRKLLNRTGLRPIEAFTALGQTIQPSQPPTENRLKLSQPSTQNRTQN</sequence>
<feature type="compositionally biased region" description="Polar residues" evidence="1">
    <location>
        <begin position="1"/>
        <end position="11"/>
    </location>
</feature>
<reference evidence="2 3" key="1">
    <citation type="submission" date="2019-05" db="EMBL/GenBank/DDBJ databases">
        <title>Mikania micrantha, genome provides insights into the molecular mechanism of rapid growth.</title>
        <authorList>
            <person name="Liu B."/>
        </authorList>
    </citation>
    <scope>NUCLEOTIDE SEQUENCE [LARGE SCALE GENOMIC DNA]</scope>
    <source>
        <strain evidence="2">NLD-2019</strain>
        <tissue evidence="2">Leaf</tissue>
    </source>
</reference>
<feature type="region of interest" description="Disordered" evidence="1">
    <location>
        <begin position="1"/>
        <end position="27"/>
    </location>
</feature>
<protein>
    <submittedName>
        <fullName evidence="2">Uncharacterized protein</fullName>
    </submittedName>
</protein>
<evidence type="ECO:0000313" key="3">
    <source>
        <dbReference type="Proteomes" id="UP000326396"/>
    </source>
</evidence>
<gene>
    <name evidence="2" type="ORF">E3N88_43142</name>
</gene>
<evidence type="ECO:0000313" key="2">
    <source>
        <dbReference type="EMBL" id="KAD1215667.1"/>
    </source>
</evidence>
<name>A0A5N6LFR7_9ASTR</name>
<feature type="compositionally biased region" description="Polar residues" evidence="1">
    <location>
        <begin position="72"/>
        <end position="84"/>
    </location>
</feature>
<accession>A0A5N6LFR7</accession>
<keyword evidence="3" id="KW-1185">Reference proteome</keyword>
<dbReference type="Proteomes" id="UP000326396">
    <property type="component" value="Unassembled WGS sequence"/>
</dbReference>
<dbReference type="EMBL" id="SZYD01000966">
    <property type="protein sequence ID" value="KAD1215667.1"/>
    <property type="molecule type" value="Genomic_DNA"/>
</dbReference>
<proteinExistence type="predicted"/>